<reference evidence="2 3" key="1">
    <citation type="submission" date="2014-03" db="EMBL/GenBank/DDBJ databases">
        <title>Draft genome of the hookworm Oesophagostomum dentatum.</title>
        <authorList>
            <person name="Mitreva M."/>
        </authorList>
    </citation>
    <scope>NUCLEOTIDE SEQUENCE [LARGE SCALE GENOMIC DNA]</scope>
    <source>
        <strain evidence="2 3">OD-Hann</strain>
    </source>
</reference>
<evidence type="ECO:0000256" key="1">
    <source>
        <dbReference type="SAM" id="MobiDB-lite"/>
    </source>
</evidence>
<name>A0A0B1T616_OESDE</name>
<proteinExistence type="predicted"/>
<evidence type="ECO:0000313" key="3">
    <source>
        <dbReference type="Proteomes" id="UP000053660"/>
    </source>
</evidence>
<feature type="region of interest" description="Disordered" evidence="1">
    <location>
        <begin position="52"/>
        <end position="78"/>
    </location>
</feature>
<dbReference type="AlphaFoldDB" id="A0A0B1T616"/>
<accession>A0A0B1T616</accession>
<dbReference type="EMBL" id="KN552245">
    <property type="protein sequence ID" value="KHJ91232.1"/>
    <property type="molecule type" value="Genomic_DNA"/>
</dbReference>
<sequence>MVWRRIVGTPEMCQHNTIHNCGINTKEIGAALANLGLTGNRMNARYTKKKMSFNDGHQEEGKAGSEGVEVAPRRRLLS</sequence>
<keyword evidence="3" id="KW-1185">Reference proteome</keyword>
<protein>
    <submittedName>
        <fullName evidence="2">Uncharacterized protein</fullName>
    </submittedName>
</protein>
<gene>
    <name evidence="2" type="ORF">OESDEN_08908</name>
</gene>
<dbReference type="OrthoDB" id="63267at2759"/>
<dbReference type="Proteomes" id="UP000053660">
    <property type="component" value="Unassembled WGS sequence"/>
</dbReference>
<organism evidence="2 3">
    <name type="scientific">Oesophagostomum dentatum</name>
    <name type="common">Nodular worm</name>
    <dbReference type="NCBI Taxonomy" id="61180"/>
    <lineage>
        <taxon>Eukaryota</taxon>
        <taxon>Metazoa</taxon>
        <taxon>Ecdysozoa</taxon>
        <taxon>Nematoda</taxon>
        <taxon>Chromadorea</taxon>
        <taxon>Rhabditida</taxon>
        <taxon>Rhabditina</taxon>
        <taxon>Rhabditomorpha</taxon>
        <taxon>Strongyloidea</taxon>
        <taxon>Strongylidae</taxon>
        <taxon>Oesophagostomum</taxon>
    </lineage>
</organism>
<evidence type="ECO:0000313" key="2">
    <source>
        <dbReference type="EMBL" id="KHJ91232.1"/>
    </source>
</evidence>